<keyword evidence="6" id="KW-1185">Reference proteome</keyword>
<dbReference type="InterPro" id="IPR002611">
    <property type="entry name" value="IstB_ATP-bd"/>
</dbReference>
<dbReference type="KEGG" id="noa:BKM31_13955"/>
<evidence type="ECO:0000256" key="3">
    <source>
        <dbReference type="ARBA" id="ARBA00022840"/>
    </source>
</evidence>
<evidence type="ECO:0000256" key="1">
    <source>
        <dbReference type="ARBA" id="ARBA00008059"/>
    </source>
</evidence>
<keyword evidence="3" id="KW-0067">ATP-binding</keyword>
<name>A0A1V0AJI2_9ACTN</name>
<proteinExistence type="inferred from homology"/>
<accession>A0A1V0AJI2</accession>
<dbReference type="STRING" id="1909395.BKM31_13955"/>
<dbReference type="PIRSF" id="PIRSF003073">
    <property type="entry name" value="DNAC_TnpB_IstB"/>
    <property type="match status" value="1"/>
</dbReference>
<dbReference type="InterPro" id="IPR028350">
    <property type="entry name" value="DNAC/IstB-like"/>
</dbReference>
<dbReference type="Proteomes" id="UP000190797">
    <property type="component" value="Chromosome"/>
</dbReference>
<dbReference type="GO" id="GO:0006260">
    <property type="term" value="P:DNA replication"/>
    <property type="evidence" value="ECO:0007669"/>
    <property type="project" value="TreeGrafter"/>
</dbReference>
<dbReference type="InterPro" id="IPR003593">
    <property type="entry name" value="AAA+_ATPase"/>
</dbReference>
<dbReference type="NCBIfam" id="NF038214">
    <property type="entry name" value="IS21_help_AAA"/>
    <property type="match status" value="1"/>
</dbReference>
<dbReference type="EMBL" id="CP017717">
    <property type="protein sequence ID" value="AQZ70380.1"/>
    <property type="molecule type" value="Genomic_DNA"/>
</dbReference>
<dbReference type="GO" id="GO:0005524">
    <property type="term" value="F:ATP binding"/>
    <property type="evidence" value="ECO:0007669"/>
    <property type="project" value="UniProtKB-KW"/>
</dbReference>
<organism evidence="5 6">
    <name type="scientific">[Actinomadura] parvosata subsp. kistnae</name>
    <dbReference type="NCBI Taxonomy" id="1909395"/>
    <lineage>
        <taxon>Bacteria</taxon>
        <taxon>Bacillati</taxon>
        <taxon>Actinomycetota</taxon>
        <taxon>Actinomycetes</taxon>
        <taxon>Streptosporangiales</taxon>
        <taxon>Streptosporangiaceae</taxon>
        <taxon>Nonomuraea</taxon>
    </lineage>
</organism>
<dbReference type="SMART" id="SM00382">
    <property type="entry name" value="AAA"/>
    <property type="match status" value="1"/>
</dbReference>
<sequence length="254" mass="28355">MPSMLAYLTRVLKMPTIGAFWEELAGQARDQNWSHEEYLAALLQRQLADRESKGTTMRIRTAHFPAIKTIEDFNLDHLPSLRRDVLAHLATGTFVAKAENVILLGPPGIGKTHLAIGLGVKAAHAGYSVLFDTASNWIARLSAAHQSGRLEAELKKIRRYKLIIIDEVGYIPFDQDAANLFFQLVASRYELGSIMVTSNLPFGRWGETFSDDVVAAAMIDRLVHHAEVLTLTGDSYRTRQRRELLAKENRASNG</sequence>
<dbReference type="NCBIfam" id="NF005098">
    <property type="entry name" value="PRK06526.1"/>
    <property type="match status" value="1"/>
</dbReference>
<dbReference type="InterPro" id="IPR027417">
    <property type="entry name" value="P-loop_NTPase"/>
</dbReference>
<dbReference type="SUPFAM" id="SSF52540">
    <property type="entry name" value="P-loop containing nucleoside triphosphate hydrolases"/>
    <property type="match status" value="1"/>
</dbReference>
<dbReference type="Pfam" id="PF01695">
    <property type="entry name" value="IstB_IS21"/>
    <property type="match status" value="1"/>
</dbReference>
<dbReference type="CDD" id="cd00009">
    <property type="entry name" value="AAA"/>
    <property type="match status" value="1"/>
</dbReference>
<evidence type="ECO:0000313" key="5">
    <source>
        <dbReference type="EMBL" id="AQZ70380.1"/>
    </source>
</evidence>
<evidence type="ECO:0000256" key="2">
    <source>
        <dbReference type="ARBA" id="ARBA00022741"/>
    </source>
</evidence>
<dbReference type="AlphaFoldDB" id="A0A1V0AJI2"/>
<gene>
    <name evidence="5" type="ORF">BKM31_13955</name>
</gene>
<dbReference type="PANTHER" id="PTHR30050">
    <property type="entry name" value="CHROMOSOMAL REPLICATION INITIATOR PROTEIN DNAA"/>
    <property type="match status" value="1"/>
</dbReference>
<feature type="domain" description="AAA+ ATPase" evidence="4">
    <location>
        <begin position="97"/>
        <end position="229"/>
    </location>
</feature>
<evidence type="ECO:0000313" key="6">
    <source>
        <dbReference type="Proteomes" id="UP000190797"/>
    </source>
</evidence>
<protein>
    <submittedName>
        <fullName evidence="5">AAA family ATPase</fullName>
    </submittedName>
</protein>
<dbReference type="OrthoDB" id="9773429at2"/>
<dbReference type="InterPro" id="IPR047661">
    <property type="entry name" value="IstB"/>
</dbReference>
<reference evidence="6" key="1">
    <citation type="journal article" date="2017" name="Med. Chem. Commun.">
        <title>Nonomuraea sp. ATCC 55076 harbours the largest actinomycete chromosome to date and the kistamicin biosynthetic gene cluster.</title>
        <authorList>
            <person name="Nazari B."/>
            <person name="Forneris C.C."/>
            <person name="Gibson M.I."/>
            <person name="Moon K."/>
            <person name="Schramma K.R."/>
            <person name="Seyedsayamdost M.R."/>
        </authorList>
    </citation>
    <scope>NUCLEOTIDE SEQUENCE [LARGE SCALE GENOMIC DNA]</scope>
    <source>
        <strain evidence="6">ATCC 55076</strain>
    </source>
</reference>
<dbReference type="Gene3D" id="3.40.50.300">
    <property type="entry name" value="P-loop containing nucleotide triphosphate hydrolases"/>
    <property type="match status" value="1"/>
</dbReference>
<evidence type="ECO:0000259" key="4">
    <source>
        <dbReference type="SMART" id="SM00382"/>
    </source>
</evidence>
<comment type="similarity">
    <text evidence="1">Belongs to the IS21/IS1162 putative ATP-binding protein family.</text>
</comment>
<keyword evidence="2" id="KW-0547">Nucleotide-binding</keyword>
<dbReference type="PANTHER" id="PTHR30050:SF4">
    <property type="entry name" value="ATP-BINDING PROTEIN RV3427C IN INSERTION SEQUENCE-RELATED"/>
    <property type="match status" value="1"/>
</dbReference>